<reference evidence="4 5" key="1">
    <citation type="submission" date="2016-07" db="EMBL/GenBank/DDBJ databases">
        <title>Whole-genome of two Shewanella species isolated from a digestive organ of sea cucumber Apostichopus japonicus Selenka 1867.</title>
        <authorList>
            <person name="Hong H.-H."/>
            <person name="Choi H."/>
            <person name="Cheon S."/>
            <person name="Oh J.-S."/>
            <person name="Lee H.-G."/>
            <person name="Park C."/>
        </authorList>
    </citation>
    <scope>NUCLEOTIDE SEQUENCE [LARGE SCALE GENOMIC DNA]</scope>
    <source>
        <strain evidence="4 5">CSB03KR</strain>
    </source>
</reference>
<organism evidence="4 5">
    <name type="scientific">Shewanella colwelliana</name>
    <name type="common">Alteromonas colwelliana</name>
    <dbReference type="NCBI Taxonomy" id="23"/>
    <lineage>
        <taxon>Bacteria</taxon>
        <taxon>Pseudomonadati</taxon>
        <taxon>Pseudomonadota</taxon>
        <taxon>Gammaproteobacteria</taxon>
        <taxon>Alteromonadales</taxon>
        <taxon>Shewanellaceae</taxon>
        <taxon>Shewanella</taxon>
    </lineage>
</organism>
<keyword evidence="6" id="KW-1185">Reference proteome</keyword>
<gene>
    <name evidence="4" type="ORF">BEL05_03800</name>
    <name evidence="3" type="ORF">TUM3794_14590</name>
</gene>
<evidence type="ECO:0000313" key="6">
    <source>
        <dbReference type="Proteomes" id="UP000773469"/>
    </source>
</evidence>
<dbReference type="PANTHER" id="PTHR13194:SF19">
    <property type="entry name" value="NAD(P)-BINDING ROSSMANN-FOLD SUPERFAMILY PROTEIN"/>
    <property type="match status" value="1"/>
</dbReference>
<dbReference type="RefSeq" id="WP_069672053.1">
    <property type="nucleotide sequence ID" value="NZ_BPEU01000009.1"/>
</dbReference>
<dbReference type="Pfam" id="PF08547">
    <property type="entry name" value="CIA30"/>
    <property type="match status" value="1"/>
</dbReference>
<dbReference type="SUPFAM" id="SSF49785">
    <property type="entry name" value="Galactose-binding domain-like"/>
    <property type="match status" value="1"/>
</dbReference>
<dbReference type="Proteomes" id="UP000095230">
    <property type="component" value="Unassembled WGS sequence"/>
</dbReference>
<dbReference type="EMBL" id="MCBT01000048">
    <property type="protein sequence ID" value="OEG72127.1"/>
    <property type="molecule type" value="Genomic_DNA"/>
</dbReference>
<sequence>MTTPKVESRLVDFSDKEATWTIVNDGVMGGRSRSDFKVEHDSGRFSGVVSLENNGGFASVNRSVQISKTLPAEYNNRWRINIDIIGDGRTYQLRLRNQAGTTFKADFETQADTPQQLTFSANDFIESFRGRTFPQNPKPQWNDLVTIGFLIADKQAGEFQLTVKAINWYLE</sequence>
<comment type="caution">
    <text evidence="4">The sequence shown here is derived from an EMBL/GenBank/DDBJ whole genome shotgun (WGS) entry which is preliminary data.</text>
</comment>
<dbReference type="AlphaFoldDB" id="A0A1E5INT1"/>
<evidence type="ECO:0000313" key="4">
    <source>
        <dbReference type="EMBL" id="OEG72127.1"/>
    </source>
</evidence>
<keyword evidence="3" id="KW-0540">Nuclease</keyword>
<dbReference type="GO" id="GO:0004527">
    <property type="term" value="F:exonuclease activity"/>
    <property type="evidence" value="ECO:0007669"/>
    <property type="project" value="UniProtKB-KW"/>
</dbReference>
<evidence type="ECO:0000313" key="5">
    <source>
        <dbReference type="Proteomes" id="UP000095230"/>
    </source>
</evidence>
<dbReference type="InterPro" id="IPR039131">
    <property type="entry name" value="NDUFAF1"/>
</dbReference>
<proteinExistence type="inferred from homology"/>
<keyword evidence="3" id="KW-0269">Exonuclease</keyword>
<dbReference type="Proteomes" id="UP000773469">
    <property type="component" value="Unassembled WGS sequence"/>
</dbReference>
<evidence type="ECO:0000256" key="1">
    <source>
        <dbReference type="ARBA" id="ARBA00007884"/>
    </source>
</evidence>
<comment type="similarity">
    <text evidence="1">Belongs to the CIA30 family.</text>
</comment>
<keyword evidence="3" id="KW-0378">Hydrolase</keyword>
<dbReference type="STRING" id="23.BEL05_03800"/>
<evidence type="ECO:0000259" key="2">
    <source>
        <dbReference type="Pfam" id="PF08547"/>
    </source>
</evidence>
<dbReference type="InterPro" id="IPR008979">
    <property type="entry name" value="Galactose-bd-like_sf"/>
</dbReference>
<name>A0A1E5INT1_SHECO</name>
<dbReference type="EMBL" id="BPEU01000009">
    <property type="protein sequence ID" value="GIU39505.1"/>
    <property type="molecule type" value="Genomic_DNA"/>
</dbReference>
<feature type="domain" description="NADH:ubiquinone oxidoreductase intermediate-associated protein 30" evidence="2">
    <location>
        <begin position="14"/>
        <end position="163"/>
    </location>
</feature>
<protein>
    <submittedName>
        <fullName evidence="3">Exonuclease</fullName>
    </submittedName>
</protein>
<accession>A0A1E5INT1</accession>
<dbReference type="PANTHER" id="PTHR13194">
    <property type="entry name" value="COMPLEX I INTERMEDIATE-ASSOCIATED PROTEIN 30"/>
    <property type="match status" value="1"/>
</dbReference>
<dbReference type="InterPro" id="IPR013857">
    <property type="entry name" value="NADH-UbQ_OxRdtase-assoc_prot30"/>
</dbReference>
<evidence type="ECO:0000313" key="3">
    <source>
        <dbReference type="EMBL" id="GIU39505.1"/>
    </source>
</evidence>
<reference evidence="3 6" key="2">
    <citation type="submission" date="2021-05" db="EMBL/GenBank/DDBJ databases">
        <title>Molecular characterization for Shewanella algae harboring chromosomal blaOXA-55-like strains isolated from clinical and environment sample.</title>
        <authorList>
            <person name="Ohama Y."/>
            <person name="Aoki K."/>
            <person name="Harada S."/>
            <person name="Moriya K."/>
            <person name="Ishii Y."/>
            <person name="Tateda K."/>
        </authorList>
    </citation>
    <scope>NUCLEOTIDE SEQUENCE [LARGE SCALE GENOMIC DNA]</scope>
    <source>
        <strain evidence="3 6">MBTL60-118</strain>
    </source>
</reference>